<keyword evidence="1" id="KW-0472">Membrane</keyword>
<proteinExistence type="predicted"/>
<feature type="transmembrane region" description="Helical" evidence="1">
    <location>
        <begin position="85"/>
        <end position="106"/>
    </location>
</feature>
<feature type="transmembrane region" description="Helical" evidence="1">
    <location>
        <begin position="131"/>
        <end position="151"/>
    </location>
</feature>
<evidence type="ECO:0000313" key="3">
    <source>
        <dbReference type="Proteomes" id="UP000886725"/>
    </source>
</evidence>
<reference evidence="2" key="2">
    <citation type="journal article" date="2021" name="PeerJ">
        <title>Extensive microbial diversity within the chicken gut microbiome revealed by metagenomics and culture.</title>
        <authorList>
            <person name="Gilroy R."/>
            <person name="Ravi A."/>
            <person name="Getino M."/>
            <person name="Pursley I."/>
            <person name="Horton D.L."/>
            <person name="Alikhan N.F."/>
            <person name="Baker D."/>
            <person name="Gharbi K."/>
            <person name="Hall N."/>
            <person name="Watson M."/>
            <person name="Adriaenssens E.M."/>
            <person name="Foster-Nyarko E."/>
            <person name="Jarju S."/>
            <person name="Secka A."/>
            <person name="Antonio M."/>
            <person name="Oren A."/>
            <person name="Chaudhuri R.R."/>
            <person name="La Ragione R."/>
            <person name="Hildebrand F."/>
            <person name="Pallen M.J."/>
        </authorList>
    </citation>
    <scope>NUCLEOTIDE SEQUENCE</scope>
    <source>
        <strain evidence="2">CHK165-10780</strain>
    </source>
</reference>
<evidence type="ECO:0000256" key="1">
    <source>
        <dbReference type="SAM" id="Phobius"/>
    </source>
</evidence>
<reference evidence="2" key="1">
    <citation type="submission" date="2020-10" db="EMBL/GenBank/DDBJ databases">
        <authorList>
            <person name="Gilroy R."/>
        </authorList>
    </citation>
    <scope>NUCLEOTIDE SEQUENCE</scope>
    <source>
        <strain evidence="2">CHK165-10780</strain>
    </source>
</reference>
<dbReference type="EMBL" id="DVFU01000061">
    <property type="protein sequence ID" value="HIQ64702.1"/>
    <property type="molecule type" value="Genomic_DNA"/>
</dbReference>
<feature type="transmembrane region" description="Helical" evidence="1">
    <location>
        <begin position="54"/>
        <end position="79"/>
    </location>
</feature>
<comment type="caution">
    <text evidence="2">The sequence shown here is derived from an EMBL/GenBank/DDBJ whole genome shotgun (WGS) entry which is preliminary data.</text>
</comment>
<sequence>MISTFFLSFRLKNAYRVNSILYSLKQLPIIKRILPEKLYGVRGLKILGNIISAIWEFIMIFLGKFLYIALMIAAMLGIYQTNSAATFLHIFFFLTICGGLMNTYLFDPTKDKYYAMFLMNMDAKEYTISNYLYQMIKVLIGFLPFTCFYGMSVGLPLWIMILCPIFVMMVKTFINSLSLIDFKRTKKVKNENLPTSVVWILLLVLLVCAYALPYISIVIPTWLFLIFFVLSLGLGIFGFYQIFHFPYYRFLYKQLLTNAPLVIDQTSIRRDASLSQIELDTSLNSTKEGFSYFHELFVKRHRKILTKAIKKQTIVLVGIAIVMSFLVKVNASVASTTNHLMLVFLPYFVFIMYMLNRGTTLTQAMFMNCDHAMLSYRIYRKPNVILGLFKERLKTLIGLNLIPATVIGFTLALLLFLSGGTSNVYNYFVLFFSILAMSVFFSVHYLVMYYLLQPYNVHTEMKSSTYSVVQGVTYFVCYYMMQLRLPTFYFGLSVSAFCILYSLLSLWFAYRLAPKTFKLRA</sequence>
<dbReference type="AlphaFoldDB" id="A0A9D1CKE2"/>
<feature type="transmembrane region" description="Helical" evidence="1">
    <location>
        <begin position="396"/>
        <end position="418"/>
    </location>
</feature>
<feature type="transmembrane region" description="Helical" evidence="1">
    <location>
        <begin position="424"/>
        <end position="452"/>
    </location>
</feature>
<feature type="transmembrane region" description="Helical" evidence="1">
    <location>
        <begin position="197"/>
        <end position="216"/>
    </location>
</feature>
<feature type="transmembrane region" description="Helical" evidence="1">
    <location>
        <begin position="339"/>
        <end position="356"/>
    </location>
</feature>
<keyword evidence="1" id="KW-0812">Transmembrane</keyword>
<name>A0A9D1CKE2_9FIRM</name>
<dbReference type="Proteomes" id="UP000886725">
    <property type="component" value="Unassembled WGS sequence"/>
</dbReference>
<organism evidence="2 3">
    <name type="scientific">Candidatus Faecenecus gallistercoris</name>
    <dbReference type="NCBI Taxonomy" id="2840793"/>
    <lineage>
        <taxon>Bacteria</taxon>
        <taxon>Bacillati</taxon>
        <taxon>Bacillota</taxon>
        <taxon>Bacillota incertae sedis</taxon>
        <taxon>Candidatus Faecenecus</taxon>
    </lineage>
</organism>
<keyword evidence="1" id="KW-1133">Transmembrane helix</keyword>
<gene>
    <name evidence="2" type="ORF">IAC85_03075</name>
</gene>
<feature type="transmembrane region" description="Helical" evidence="1">
    <location>
        <begin position="157"/>
        <end position="177"/>
    </location>
</feature>
<evidence type="ECO:0000313" key="2">
    <source>
        <dbReference type="EMBL" id="HIQ64702.1"/>
    </source>
</evidence>
<feature type="transmembrane region" description="Helical" evidence="1">
    <location>
        <begin position="464"/>
        <end position="481"/>
    </location>
</feature>
<accession>A0A9D1CKE2</accession>
<feature type="transmembrane region" description="Helical" evidence="1">
    <location>
        <begin position="487"/>
        <end position="510"/>
    </location>
</feature>
<feature type="transmembrane region" description="Helical" evidence="1">
    <location>
        <begin position="222"/>
        <end position="243"/>
    </location>
</feature>
<feature type="transmembrane region" description="Helical" evidence="1">
    <location>
        <begin position="309"/>
        <end position="327"/>
    </location>
</feature>
<protein>
    <submittedName>
        <fullName evidence="2">Uncharacterized protein</fullName>
    </submittedName>
</protein>